<evidence type="ECO:0008006" key="3">
    <source>
        <dbReference type="Google" id="ProtNLM"/>
    </source>
</evidence>
<dbReference type="AlphaFoldDB" id="A0A6G1IPS0"/>
<protein>
    <recommendedName>
        <fullName evidence="3">Ankyrin</fullName>
    </recommendedName>
</protein>
<evidence type="ECO:0000313" key="1">
    <source>
        <dbReference type="EMBL" id="KAF2679941.1"/>
    </source>
</evidence>
<dbReference type="InterPro" id="IPR036770">
    <property type="entry name" value="Ankyrin_rpt-contain_sf"/>
</dbReference>
<dbReference type="Gene3D" id="1.25.40.20">
    <property type="entry name" value="Ankyrin repeat-containing domain"/>
    <property type="match status" value="1"/>
</dbReference>
<evidence type="ECO:0000313" key="2">
    <source>
        <dbReference type="Proteomes" id="UP000799291"/>
    </source>
</evidence>
<reference evidence="1" key="1">
    <citation type="journal article" date="2020" name="Stud. Mycol.">
        <title>101 Dothideomycetes genomes: a test case for predicting lifestyles and emergence of pathogens.</title>
        <authorList>
            <person name="Haridas S."/>
            <person name="Albert R."/>
            <person name="Binder M."/>
            <person name="Bloem J."/>
            <person name="Labutti K."/>
            <person name="Salamov A."/>
            <person name="Andreopoulos B."/>
            <person name="Baker S."/>
            <person name="Barry K."/>
            <person name="Bills G."/>
            <person name="Bluhm B."/>
            <person name="Cannon C."/>
            <person name="Castanera R."/>
            <person name="Culley D."/>
            <person name="Daum C."/>
            <person name="Ezra D."/>
            <person name="Gonzalez J."/>
            <person name="Henrissat B."/>
            <person name="Kuo A."/>
            <person name="Liang C."/>
            <person name="Lipzen A."/>
            <person name="Lutzoni F."/>
            <person name="Magnuson J."/>
            <person name="Mondo S."/>
            <person name="Nolan M."/>
            <person name="Ohm R."/>
            <person name="Pangilinan J."/>
            <person name="Park H.-J."/>
            <person name="Ramirez L."/>
            <person name="Alfaro M."/>
            <person name="Sun H."/>
            <person name="Tritt A."/>
            <person name="Yoshinaga Y."/>
            <person name="Zwiers L.-H."/>
            <person name="Turgeon B."/>
            <person name="Goodwin S."/>
            <person name="Spatafora J."/>
            <person name="Crous P."/>
            <person name="Grigoriev I."/>
        </authorList>
    </citation>
    <scope>NUCLEOTIDE SEQUENCE</scope>
    <source>
        <strain evidence="1">CBS 122367</strain>
    </source>
</reference>
<name>A0A6G1IPS0_9PLEO</name>
<dbReference type="Proteomes" id="UP000799291">
    <property type="component" value="Unassembled WGS sequence"/>
</dbReference>
<dbReference type="EMBL" id="MU005600">
    <property type="protein sequence ID" value="KAF2679941.1"/>
    <property type="molecule type" value="Genomic_DNA"/>
</dbReference>
<sequence length="357" mass="40378">MSLSDRWGNIPHIAARLALEDDENVREEQYASYVKLLCDRAPRGQVYWPLATLCRQPDEDNHKSFRDHDLKAAAAYFNKTSIIEELSGHENAQRTDDSFFSCPSQLAAIGGHHEAVEFLLREEPSGYRRSYLLKFLCQHSPPDMVKKFLPGDWTKEYLEDFEHGQKMQDLEEAMRTPSVEIFEMLMRIKETTIYQKLNQSALKALYTTVYYNSWAEMTNHFLELESTYNTRETQSLGYWMTCRRGHTAVVKAFLDHGMELDGKEIGIAAAKGKWELVRFLPGRGADINGGVTPPVVSAVNLEREDLVREFVGLGARLDGEFGAKAVGKARAEGLESMLALLEELGADVSDTANEGKE</sequence>
<dbReference type="OrthoDB" id="4772757at2759"/>
<proteinExistence type="predicted"/>
<dbReference type="SUPFAM" id="SSF48403">
    <property type="entry name" value="Ankyrin repeat"/>
    <property type="match status" value="1"/>
</dbReference>
<organism evidence="1 2">
    <name type="scientific">Lentithecium fluviatile CBS 122367</name>
    <dbReference type="NCBI Taxonomy" id="1168545"/>
    <lineage>
        <taxon>Eukaryota</taxon>
        <taxon>Fungi</taxon>
        <taxon>Dikarya</taxon>
        <taxon>Ascomycota</taxon>
        <taxon>Pezizomycotina</taxon>
        <taxon>Dothideomycetes</taxon>
        <taxon>Pleosporomycetidae</taxon>
        <taxon>Pleosporales</taxon>
        <taxon>Massarineae</taxon>
        <taxon>Lentitheciaceae</taxon>
        <taxon>Lentithecium</taxon>
    </lineage>
</organism>
<accession>A0A6G1IPS0</accession>
<keyword evidence="2" id="KW-1185">Reference proteome</keyword>
<gene>
    <name evidence="1" type="ORF">K458DRAFT_393506</name>
</gene>